<sequence length="200" mass="23086">MTKPTVPSIWRTPIDRYFKKHFELSLEDHLAVRYARKEPLPFGRFAAFLTLCTLFAGLTMAFNWWKSGERWLAVTIVAGAIAAGPALAWLLYGFFRDLFRGFWKGFLGSREAIDIPLEMTIDAGGVLVVIRQQSWFCPWQSLQSVEEDGERYYFWTSKTQTHVLPKRLFDDAEAVEFASALRKWWGQEPIFPPRRGASKA</sequence>
<reference evidence="3 4" key="1">
    <citation type="submission" date="2020-08" db="EMBL/GenBank/DDBJ databases">
        <title>Genomic Encyclopedia of Type Strains, Phase IV (KMG-IV): sequencing the most valuable type-strain genomes for metagenomic binning, comparative biology and taxonomic classification.</title>
        <authorList>
            <person name="Goeker M."/>
        </authorList>
    </citation>
    <scope>NUCLEOTIDE SEQUENCE [LARGE SCALE GENOMIC DNA]</scope>
    <source>
        <strain evidence="3 4">DSM 26438</strain>
    </source>
</reference>
<feature type="transmembrane region" description="Helical" evidence="1">
    <location>
        <begin position="45"/>
        <end position="65"/>
    </location>
</feature>
<evidence type="ECO:0000313" key="4">
    <source>
        <dbReference type="Proteomes" id="UP000565286"/>
    </source>
</evidence>
<name>A0A7W6C5D2_9HYPH</name>
<proteinExistence type="predicted"/>
<dbReference type="Proteomes" id="UP000565286">
    <property type="component" value="Unassembled WGS sequence"/>
</dbReference>
<dbReference type="InterPro" id="IPR025588">
    <property type="entry name" value="YcxB-like_C"/>
</dbReference>
<gene>
    <name evidence="3" type="ORF">GGQ73_001049</name>
</gene>
<keyword evidence="1" id="KW-1133">Transmembrane helix</keyword>
<accession>A0A7W6C5D2</accession>
<organism evidence="3 4">
    <name type="scientific">Rhizobium skierniewicense</name>
    <dbReference type="NCBI Taxonomy" id="984260"/>
    <lineage>
        <taxon>Bacteria</taxon>
        <taxon>Pseudomonadati</taxon>
        <taxon>Pseudomonadota</taxon>
        <taxon>Alphaproteobacteria</taxon>
        <taxon>Hyphomicrobiales</taxon>
        <taxon>Rhizobiaceae</taxon>
        <taxon>Rhizobium/Agrobacterium group</taxon>
        <taxon>Rhizobium</taxon>
    </lineage>
</organism>
<feature type="transmembrane region" description="Helical" evidence="1">
    <location>
        <begin position="71"/>
        <end position="95"/>
    </location>
</feature>
<keyword evidence="1" id="KW-0472">Membrane</keyword>
<protein>
    <recommendedName>
        <fullName evidence="2">YcxB-like C-terminal domain-containing protein</fullName>
    </recommendedName>
</protein>
<feature type="domain" description="YcxB-like C-terminal" evidence="2">
    <location>
        <begin position="129"/>
        <end position="177"/>
    </location>
</feature>
<evidence type="ECO:0000313" key="3">
    <source>
        <dbReference type="EMBL" id="MBB3945116.1"/>
    </source>
</evidence>
<keyword evidence="4" id="KW-1185">Reference proteome</keyword>
<dbReference type="EMBL" id="JACIDV010000003">
    <property type="protein sequence ID" value="MBB3945116.1"/>
    <property type="molecule type" value="Genomic_DNA"/>
</dbReference>
<dbReference type="AlphaFoldDB" id="A0A7W6C5D2"/>
<dbReference type="RefSeq" id="WP_183894502.1">
    <property type="nucleotide sequence ID" value="NZ_JACIDV010000003.1"/>
</dbReference>
<evidence type="ECO:0000256" key="1">
    <source>
        <dbReference type="SAM" id="Phobius"/>
    </source>
</evidence>
<keyword evidence="1" id="KW-0812">Transmembrane</keyword>
<comment type="caution">
    <text evidence="3">The sequence shown here is derived from an EMBL/GenBank/DDBJ whole genome shotgun (WGS) entry which is preliminary data.</text>
</comment>
<dbReference type="Pfam" id="PF14317">
    <property type="entry name" value="YcxB"/>
    <property type="match status" value="1"/>
</dbReference>
<evidence type="ECO:0000259" key="2">
    <source>
        <dbReference type="Pfam" id="PF14317"/>
    </source>
</evidence>